<dbReference type="Proteomes" id="UP000265520">
    <property type="component" value="Unassembled WGS sequence"/>
</dbReference>
<protein>
    <submittedName>
        <fullName evidence="2">Uncharacterized protein</fullName>
    </submittedName>
</protein>
<sequence length="60" mass="6487">MSSKKPNKEIDLKRNQTPQHGDGTMGNNRAAAANWLPQQGFVDGVDARSNSTTMNLKATS</sequence>
<gene>
    <name evidence="2" type="ORF">A2U01_0006126</name>
</gene>
<accession>A0A392MCQ4</accession>
<feature type="compositionally biased region" description="Basic and acidic residues" evidence="1">
    <location>
        <begin position="1"/>
        <end position="14"/>
    </location>
</feature>
<evidence type="ECO:0000313" key="3">
    <source>
        <dbReference type="Proteomes" id="UP000265520"/>
    </source>
</evidence>
<organism evidence="2 3">
    <name type="scientific">Trifolium medium</name>
    <dbReference type="NCBI Taxonomy" id="97028"/>
    <lineage>
        <taxon>Eukaryota</taxon>
        <taxon>Viridiplantae</taxon>
        <taxon>Streptophyta</taxon>
        <taxon>Embryophyta</taxon>
        <taxon>Tracheophyta</taxon>
        <taxon>Spermatophyta</taxon>
        <taxon>Magnoliopsida</taxon>
        <taxon>eudicotyledons</taxon>
        <taxon>Gunneridae</taxon>
        <taxon>Pentapetalae</taxon>
        <taxon>rosids</taxon>
        <taxon>fabids</taxon>
        <taxon>Fabales</taxon>
        <taxon>Fabaceae</taxon>
        <taxon>Papilionoideae</taxon>
        <taxon>50 kb inversion clade</taxon>
        <taxon>NPAAA clade</taxon>
        <taxon>Hologalegina</taxon>
        <taxon>IRL clade</taxon>
        <taxon>Trifolieae</taxon>
        <taxon>Trifolium</taxon>
    </lineage>
</organism>
<comment type="caution">
    <text evidence="2">The sequence shown here is derived from an EMBL/GenBank/DDBJ whole genome shotgun (WGS) entry which is preliminary data.</text>
</comment>
<keyword evidence="3" id="KW-1185">Reference proteome</keyword>
<proteinExistence type="predicted"/>
<reference evidence="2 3" key="1">
    <citation type="journal article" date="2018" name="Front. Plant Sci.">
        <title>Red Clover (Trifolium pratense) and Zigzag Clover (T. medium) - A Picture of Genomic Similarities and Differences.</title>
        <authorList>
            <person name="Dluhosova J."/>
            <person name="Istvanek J."/>
            <person name="Nedelnik J."/>
            <person name="Repkova J."/>
        </authorList>
    </citation>
    <scope>NUCLEOTIDE SEQUENCE [LARGE SCALE GENOMIC DNA]</scope>
    <source>
        <strain evidence="3">cv. 10/8</strain>
        <tissue evidence="2">Leaf</tissue>
    </source>
</reference>
<evidence type="ECO:0000256" key="1">
    <source>
        <dbReference type="SAM" id="MobiDB-lite"/>
    </source>
</evidence>
<feature type="region of interest" description="Disordered" evidence="1">
    <location>
        <begin position="1"/>
        <end position="28"/>
    </location>
</feature>
<dbReference type="EMBL" id="LXQA010008214">
    <property type="protein sequence ID" value="MCH85282.1"/>
    <property type="molecule type" value="Genomic_DNA"/>
</dbReference>
<name>A0A392MCQ4_9FABA</name>
<evidence type="ECO:0000313" key="2">
    <source>
        <dbReference type="EMBL" id="MCH85282.1"/>
    </source>
</evidence>
<dbReference type="AlphaFoldDB" id="A0A392MCQ4"/>